<evidence type="ECO:0000256" key="1">
    <source>
        <dbReference type="ARBA" id="ARBA00022723"/>
    </source>
</evidence>
<dbReference type="AlphaFoldDB" id="A0A2R2MLP0"/>
<dbReference type="InterPro" id="IPR000433">
    <property type="entry name" value="Znf_ZZ"/>
</dbReference>
<evidence type="ECO:0000256" key="4">
    <source>
        <dbReference type="PROSITE-ProRule" id="PRU00228"/>
    </source>
</evidence>
<dbReference type="CDD" id="cd02249">
    <property type="entry name" value="ZZ"/>
    <property type="match status" value="1"/>
</dbReference>
<dbReference type="KEGG" id="lak:106164862"/>
<evidence type="ECO:0000313" key="7">
    <source>
        <dbReference type="RefSeq" id="XP_023931120.1"/>
    </source>
</evidence>
<proteinExistence type="predicted"/>
<dbReference type="PANTHER" id="PTHR22772">
    <property type="entry name" value="NOVEL ZZ TYPE ZINC FINGER DOMAIN CONTAINING PROTEIN"/>
    <property type="match status" value="1"/>
</dbReference>
<evidence type="ECO:0000313" key="6">
    <source>
        <dbReference type="Proteomes" id="UP000085678"/>
    </source>
</evidence>
<evidence type="ECO:0000256" key="3">
    <source>
        <dbReference type="ARBA" id="ARBA00022833"/>
    </source>
</evidence>
<dbReference type="InterPro" id="IPR040099">
    <property type="entry name" value="ZZEF1"/>
</dbReference>
<feature type="domain" description="ZZ-type" evidence="5">
    <location>
        <begin position="90"/>
        <end position="146"/>
    </location>
</feature>
<dbReference type="InParanoid" id="A0A2R2MLP0"/>
<dbReference type="Pfam" id="PF00569">
    <property type="entry name" value="ZZ"/>
    <property type="match status" value="2"/>
</dbReference>
<evidence type="ECO:0000256" key="2">
    <source>
        <dbReference type="ARBA" id="ARBA00022771"/>
    </source>
</evidence>
<keyword evidence="3" id="KW-0862">Zinc</keyword>
<dbReference type="PANTHER" id="PTHR22772:SF4">
    <property type="entry name" value="ZINC FINGER ZZ-TYPE AND EF-HAND DOMAIN-CONTAINING PROTEIN 1"/>
    <property type="match status" value="1"/>
</dbReference>
<organism evidence="6 7">
    <name type="scientific">Lingula anatina</name>
    <name type="common">Brachiopod</name>
    <name type="synonym">Lingula unguis</name>
    <dbReference type="NCBI Taxonomy" id="7574"/>
    <lineage>
        <taxon>Eukaryota</taxon>
        <taxon>Metazoa</taxon>
        <taxon>Spiralia</taxon>
        <taxon>Lophotrochozoa</taxon>
        <taxon>Brachiopoda</taxon>
        <taxon>Linguliformea</taxon>
        <taxon>Lingulata</taxon>
        <taxon>Lingulida</taxon>
        <taxon>Linguloidea</taxon>
        <taxon>Lingulidae</taxon>
        <taxon>Lingula</taxon>
    </lineage>
</organism>
<dbReference type="Gene3D" id="3.30.60.90">
    <property type="match status" value="2"/>
</dbReference>
<dbReference type="GeneID" id="106164862"/>
<accession>A0A2R2MLP0</accession>
<reference evidence="7" key="1">
    <citation type="submission" date="2025-08" db="UniProtKB">
        <authorList>
            <consortium name="RefSeq"/>
        </authorList>
    </citation>
    <scope>IDENTIFICATION</scope>
    <source>
        <tissue evidence="7">Gonads</tissue>
    </source>
</reference>
<protein>
    <submittedName>
        <fullName evidence="7">Zinc finger ZZ-type and EF-hand domain-containing protein 1-like</fullName>
    </submittedName>
</protein>
<dbReference type="OrthoDB" id="661148at2759"/>
<dbReference type="Proteomes" id="UP000085678">
    <property type="component" value="Unplaced"/>
</dbReference>
<name>A0A2R2MLP0_LINAN</name>
<keyword evidence="6" id="KW-1185">Reference proteome</keyword>
<dbReference type="InterPro" id="IPR043145">
    <property type="entry name" value="Znf_ZZ_sf"/>
</dbReference>
<dbReference type="PROSITE" id="PS01357">
    <property type="entry name" value="ZF_ZZ_1"/>
    <property type="match status" value="1"/>
</dbReference>
<dbReference type="GO" id="GO:0008270">
    <property type="term" value="F:zinc ion binding"/>
    <property type="evidence" value="ECO:0007669"/>
    <property type="project" value="UniProtKB-KW"/>
</dbReference>
<dbReference type="SMART" id="SM00291">
    <property type="entry name" value="ZnF_ZZ"/>
    <property type="match status" value="2"/>
</dbReference>
<gene>
    <name evidence="7" type="primary">LOC106164862</name>
</gene>
<keyword evidence="1" id="KW-0479">Metal-binding</keyword>
<dbReference type="RefSeq" id="XP_023931120.1">
    <property type="nucleotide sequence ID" value="XM_024075352.1"/>
</dbReference>
<dbReference type="SUPFAM" id="SSF57850">
    <property type="entry name" value="RING/U-box"/>
    <property type="match status" value="2"/>
</dbReference>
<dbReference type="STRING" id="7574.A0A2R2MLP0"/>
<sequence>MNLPYDLAFLVDLKIPELLMNIAKGSVTTRDKSLSEFDESQEQEEYEQCMKWLEECKTGFSAWYKTAQESSKEDRKAMQMFVARFCDLLDVEISCDGCGVTLPGRRYRCLQCQDMDLCATCFAGGVKPAGEHTDDHDIVHLMYKCDECQAFIVGQRIHCDVCEDFDLCLGCHKKELYPPGHDSSHRVSVLPLVKCK</sequence>
<keyword evidence="2 4" id="KW-0863">Zinc-finger</keyword>
<dbReference type="PROSITE" id="PS50135">
    <property type="entry name" value="ZF_ZZ_2"/>
    <property type="match status" value="2"/>
</dbReference>
<evidence type="ECO:0000259" key="5">
    <source>
        <dbReference type="PROSITE" id="PS50135"/>
    </source>
</evidence>
<feature type="domain" description="ZZ-type" evidence="5">
    <location>
        <begin position="140"/>
        <end position="195"/>
    </location>
</feature>